<protein>
    <submittedName>
        <fullName evidence="1">Uncharacterized protein</fullName>
    </submittedName>
</protein>
<dbReference type="AlphaFoldDB" id="D1NZU1"/>
<accession>D1NZU1</accession>
<name>D1NZU1_9GAMM</name>
<dbReference type="HOGENOM" id="CLU_3315352_0_0_6"/>
<gene>
    <name evidence="1" type="ORF">PROVRUST_05449</name>
</gene>
<sequence length="39" mass="4417">MLLVFQTLLATYCCLYLVTAKFLFLFKIAVLSCTSLKPV</sequence>
<proteinExistence type="predicted"/>
<dbReference type="STRING" id="500637.PROVRUST_05449"/>
<keyword evidence="2" id="KW-1185">Reference proteome</keyword>
<comment type="caution">
    <text evidence="1">The sequence shown here is derived from an EMBL/GenBank/DDBJ whole genome shotgun (WGS) entry which is preliminary data.</text>
</comment>
<dbReference type="Proteomes" id="UP000005512">
    <property type="component" value="Unassembled WGS sequence"/>
</dbReference>
<evidence type="ECO:0000313" key="2">
    <source>
        <dbReference type="Proteomes" id="UP000005512"/>
    </source>
</evidence>
<evidence type="ECO:0000313" key="1">
    <source>
        <dbReference type="EMBL" id="EFB73357.1"/>
    </source>
</evidence>
<dbReference type="EMBL" id="ABXV02000013">
    <property type="protein sequence ID" value="EFB73357.1"/>
    <property type="molecule type" value="Genomic_DNA"/>
</dbReference>
<organism evidence="1 2">
    <name type="scientific">Providencia rustigianii DSM 4541</name>
    <dbReference type="NCBI Taxonomy" id="500637"/>
    <lineage>
        <taxon>Bacteria</taxon>
        <taxon>Pseudomonadati</taxon>
        <taxon>Pseudomonadota</taxon>
        <taxon>Gammaproteobacteria</taxon>
        <taxon>Enterobacterales</taxon>
        <taxon>Morganellaceae</taxon>
        <taxon>Providencia</taxon>
    </lineage>
</organism>
<reference evidence="1" key="1">
    <citation type="submission" date="2009-12" db="EMBL/GenBank/DDBJ databases">
        <authorList>
            <person name="Weinstock G."/>
            <person name="Sodergren E."/>
            <person name="Clifton S."/>
            <person name="Fulton L."/>
            <person name="Fulton B."/>
            <person name="Courtney L."/>
            <person name="Fronick C."/>
            <person name="Harrison M."/>
            <person name="Strong C."/>
            <person name="Farmer C."/>
            <person name="Delahaunty K."/>
            <person name="Markovic C."/>
            <person name="Hall O."/>
            <person name="Minx P."/>
            <person name="Tomlinson C."/>
            <person name="Mitreva M."/>
            <person name="Nelson J."/>
            <person name="Hou S."/>
            <person name="Wollam A."/>
            <person name="Pepin K.H."/>
            <person name="Johnson M."/>
            <person name="Bhonagiri V."/>
            <person name="Nash W.E."/>
            <person name="Warren W."/>
            <person name="Chinwalla A."/>
            <person name="Mardis E.R."/>
            <person name="Wilson R.K."/>
        </authorList>
    </citation>
    <scope>NUCLEOTIDE SEQUENCE [LARGE SCALE GENOMIC DNA]</scope>
    <source>
        <strain evidence="1">DSM 4541</strain>
    </source>
</reference>